<name>A0A0D8JCF2_9BACT</name>
<dbReference type="EMBL" id="JRHC01000001">
    <property type="protein sequence ID" value="KJF44612.1"/>
    <property type="molecule type" value="Genomic_DNA"/>
</dbReference>
<dbReference type="Proteomes" id="UP000032544">
    <property type="component" value="Unassembled WGS sequence"/>
</dbReference>
<gene>
    <name evidence="1" type="ORF">LH29_03850</name>
</gene>
<organism evidence="1 2">
    <name type="scientific">Draconibacterium sediminis</name>
    <dbReference type="NCBI Taxonomy" id="1544798"/>
    <lineage>
        <taxon>Bacteria</taxon>
        <taxon>Pseudomonadati</taxon>
        <taxon>Bacteroidota</taxon>
        <taxon>Bacteroidia</taxon>
        <taxon>Marinilabiliales</taxon>
        <taxon>Prolixibacteraceae</taxon>
        <taxon>Draconibacterium</taxon>
    </lineage>
</organism>
<protein>
    <submittedName>
        <fullName evidence="1">Uncharacterized protein</fullName>
    </submittedName>
</protein>
<keyword evidence="2" id="KW-1185">Reference proteome</keyword>
<evidence type="ECO:0000313" key="2">
    <source>
        <dbReference type="Proteomes" id="UP000032544"/>
    </source>
</evidence>
<comment type="caution">
    <text evidence="1">The sequence shown here is derived from an EMBL/GenBank/DDBJ whole genome shotgun (WGS) entry which is preliminary data.</text>
</comment>
<evidence type="ECO:0000313" key="1">
    <source>
        <dbReference type="EMBL" id="KJF44612.1"/>
    </source>
</evidence>
<reference evidence="1 2" key="1">
    <citation type="submission" date="2014-09" db="EMBL/GenBank/DDBJ databases">
        <title>Draft Genome Sequence of Draconibacterium sp. JN14CK-3.</title>
        <authorList>
            <person name="Dong C."/>
            <person name="Lai Q."/>
            <person name="Shao Z."/>
        </authorList>
    </citation>
    <scope>NUCLEOTIDE SEQUENCE [LARGE SCALE GENOMIC DNA]</scope>
    <source>
        <strain evidence="1 2">JN14CK-3</strain>
    </source>
</reference>
<sequence length="63" mass="7201">MEDGRQKTEDENLNAALSLQLILITAKIKFQMKASFNLPELKPINNMQNRDAETAMGNWHQIS</sequence>
<dbReference type="AlphaFoldDB" id="A0A0D8JCF2"/>
<accession>A0A0D8JCF2</accession>
<proteinExistence type="predicted"/>